<gene>
    <name evidence="1" type="primary">ccoS</name>
    <name evidence="1" type="ORF">GLV81_05385</name>
</gene>
<proteinExistence type="predicted"/>
<protein>
    <submittedName>
        <fullName evidence="1">Cbb3-type cytochrome oxidase assembly protein CcoS</fullName>
    </submittedName>
</protein>
<dbReference type="AlphaFoldDB" id="A0A6I6GYK0"/>
<name>A0A6I6GYK0_9BACT</name>
<dbReference type="Proteomes" id="UP000426027">
    <property type="component" value="Chromosome"/>
</dbReference>
<dbReference type="RefSeq" id="WP_157477517.1">
    <property type="nucleotide sequence ID" value="NZ_CP046566.1"/>
</dbReference>
<reference evidence="1 2" key="1">
    <citation type="submission" date="2019-11" db="EMBL/GenBank/DDBJ databases">
        <authorList>
            <person name="Im W.T."/>
        </authorList>
    </citation>
    <scope>NUCLEOTIDE SEQUENCE [LARGE SCALE GENOMIC DNA]</scope>
    <source>
        <strain evidence="1 2">SB-02</strain>
    </source>
</reference>
<dbReference type="KEGG" id="fls:GLV81_05385"/>
<dbReference type="Pfam" id="PF03597">
    <property type="entry name" value="FixS"/>
    <property type="match status" value="1"/>
</dbReference>
<evidence type="ECO:0000313" key="2">
    <source>
        <dbReference type="Proteomes" id="UP000426027"/>
    </source>
</evidence>
<keyword evidence="2" id="KW-1185">Reference proteome</keyword>
<dbReference type="InterPro" id="IPR004714">
    <property type="entry name" value="Cyt_oxidase_maturation_cbb3"/>
</dbReference>
<accession>A0A6I6GYK0</accession>
<evidence type="ECO:0000313" key="1">
    <source>
        <dbReference type="EMBL" id="QGW27601.1"/>
    </source>
</evidence>
<organism evidence="1 2">
    <name type="scientific">Phnomibacter ginsenosidimutans</name>
    <dbReference type="NCBI Taxonomy" id="2676868"/>
    <lineage>
        <taxon>Bacteria</taxon>
        <taxon>Pseudomonadati</taxon>
        <taxon>Bacteroidota</taxon>
        <taxon>Chitinophagia</taxon>
        <taxon>Chitinophagales</taxon>
        <taxon>Chitinophagaceae</taxon>
        <taxon>Phnomibacter</taxon>
    </lineage>
</organism>
<sequence>MAVILILLGASILVAGGFLVAFLVSARNGQFDDSYGPPMRMLYDDQPTTKL</sequence>
<dbReference type="EMBL" id="CP046566">
    <property type="protein sequence ID" value="QGW27601.1"/>
    <property type="molecule type" value="Genomic_DNA"/>
</dbReference>
<dbReference type="NCBIfam" id="TIGR00847">
    <property type="entry name" value="ccoS"/>
    <property type="match status" value="1"/>
</dbReference>